<reference evidence="1 4" key="2">
    <citation type="submission" date="2023-10" db="EMBL/GenBank/DDBJ databases">
        <authorList>
            <person name="Dale J."/>
        </authorList>
    </citation>
    <scope>NUCLEOTIDE SEQUENCE [LARGE SCALE GENOMIC DNA]</scope>
    <source>
        <strain evidence="1 4">2023EL-00970</strain>
    </source>
</reference>
<dbReference type="InterPro" id="IPR036255">
    <property type="entry name" value="YgfB-like_sf"/>
</dbReference>
<accession>A0A3R9EZL0</accession>
<name>A0A3R9EZL0_9ENTR</name>
<dbReference type="RefSeq" id="WP_125291885.1">
    <property type="nucleotide sequence ID" value="NZ_CP100494.1"/>
</dbReference>
<evidence type="ECO:0000313" key="3">
    <source>
        <dbReference type="Proteomes" id="UP000275331"/>
    </source>
</evidence>
<dbReference type="NCBIfam" id="NF007704">
    <property type="entry name" value="PRK10396.1"/>
    <property type="match status" value="1"/>
</dbReference>
<dbReference type="PANTHER" id="PTHR33747:SF9">
    <property type="entry name" value="METAL-BINDING PROTEIN"/>
    <property type="match status" value="1"/>
</dbReference>
<dbReference type="EMBL" id="RHXB01000008">
    <property type="protein sequence ID" value="RSE25252.1"/>
    <property type="molecule type" value="Genomic_DNA"/>
</dbReference>
<organism evidence="2 3">
    <name type="scientific">Atlantibacter subterraneus</name>
    <dbReference type="NCBI Taxonomy" id="255519"/>
    <lineage>
        <taxon>Bacteria</taxon>
        <taxon>Pseudomonadati</taxon>
        <taxon>Pseudomonadota</taxon>
        <taxon>Gammaproteobacteria</taxon>
        <taxon>Enterobacterales</taxon>
        <taxon>Enterobacteriaceae</taxon>
        <taxon>Atlantibacter</taxon>
    </lineage>
</organism>
<dbReference type="InterPro" id="IPR011978">
    <property type="entry name" value="YgfB-like"/>
</dbReference>
<gene>
    <name evidence="2" type="ORF">EGT71_12905</name>
    <name evidence="1" type="ORF">R4P48_22730</name>
</gene>
<evidence type="ECO:0000313" key="4">
    <source>
        <dbReference type="Proteomes" id="UP001187066"/>
    </source>
</evidence>
<dbReference type="OrthoDB" id="570299at2"/>
<dbReference type="AlphaFoldDB" id="A0A3R9EZL0"/>
<dbReference type="Proteomes" id="UP000275331">
    <property type="component" value="Unassembled WGS sequence"/>
</dbReference>
<evidence type="ECO:0000313" key="1">
    <source>
        <dbReference type="EMBL" id="MDV7025469.1"/>
    </source>
</evidence>
<reference evidence="2 3" key="1">
    <citation type="submission" date="2018-10" db="EMBL/GenBank/DDBJ databases">
        <title>Transmission dynamics of multidrug resistant bacteria on intensive care unit surfaces.</title>
        <authorList>
            <person name="D'Souza A.W."/>
            <person name="Potter R.F."/>
            <person name="Wallace M."/>
            <person name="Shupe A."/>
            <person name="Patel S."/>
            <person name="Sun S."/>
            <person name="Gul D."/>
            <person name="Kwon J.H."/>
            <person name="Andleeb S."/>
            <person name="Burnham C.-A.D."/>
            <person name="Dantas G."/>
        </authorList>
    </citation>
    <scope>NUCLEOTIDE SEQUENCE [LARGE SCALE GENOMIC DNA]</scope>
    <source>
        <strain evidence="2 3">AS_373</strain>
    </source>
</reference>
<dbReference type="GeneID" id="84665608"/>
<dbReference type="Proteomes" id="UP001187066">
    <property type="component" value="Unassembled WGS sequence"/>
</dbReference>
<dbReference type="SUPFAM" id="SSF103642">
    <property type="entry name" value="Sec-C motif"/>
    <property type="match status" value="1"/>
</dbReference>
<proteinExistence type="predicted"/>
<dbReference type="Pfam" id="PF02810">
    <property type="entry name" value="SEC-C"/>
    <property type="match status" value="1"/>
</dbReference>
<dbReference type="EMBL" id="JAWLOF010000029">
    <property type="protein sequence ID" value="MDV7025469.1"/>
    <property type="molecule type" value="Genomic_DNA"/>
</dbReference>
<dbReference type="PANTHER" id="PTHR33747">
    <property type="entry name" value="UPF0225 PROTEIN SCO1677"/>
    <property type="match status" value="1"/>
</dbReference>
<dbReference type="Gene3D" id="1.20.120.740">
    <property type="entry name" value="YgfB uncharacterised protein family UPF0149, PF03695"/>
    <property type="match status" value="1"/>
</dbReference>
<protein>
    <submittedName>
        <fullName evidence="2">YecA family protein</fullName>
    </submittedName>
</protein>
<evidence type="ECO:0000313" key="2">
    <source>
        <dbReference type="EMBL" id="RSE25252.1"/>
    </source>
</evidence>
<dbReference type="SUPFAM" id="SSF101327">
    <property type="entry name" value="YgfB-like"/>
    <property type="match status" value="1"/>
</dbReference>
<sequence length="222" mass="25309">MNQGPLNEKELEWLDDVLAKYASERSVVDVSELDGMLTALLSGPSMPEPSEWLVALWGGADNVPKWQNEREMERFMTLVFQHLEDVEDRLSAYPDQFEPLFGEQEVEGETWIVVEDWCYGYLRGAELSDWSALPDSHRLSLDSIALHGREDNLGLLENMAPEEYQRSIDDIRLAALSLYEYWSENQHPEPDAPTPYIAEAKVGRNDPCPCGSGKKYKNCCLH</sequence>
<dbReference type="NCBIfam" id="TIGR02292">
    <property type="entry name" value="ygfB_yecA"/>
    <property type="match status" value="1"/>
</dbReference>
<keyword evidence="4" id="KW-1185">Reference proteome</keyword>
<comment type="caution">
    <text evidence="2">The sequence shown here is derived from an EMBL/GenBank/DDBJ whole genome shotgun (WGS) entry which is preliminary data.</text>
</comment>
<dbReference type="InterPro" id="IPR004027">
    <property type="entry name" value="SEC_C_motif"/>
</dbReference>
<dbReference type="Pfam" id="PF03695">
    <property type="entry name" value="UPF0149"/>
    <property type="match status" value="1"/>
</dbReference>